<organism evidence="5 6">
    <name type="scientific">Lentibacillus juripiscarius</name>
    <dbReference type="NCBI Taxonomy" id="257446"/>
    <lineage>
        <taxon>Bacteria</taxon>
        <taxon>Bacillati</taxon>
        <taxon>Bacillota</taxon>
        <taxon>Bacilli</taxon>
        <taxon>Bacillales</taxon>
        <taxon>Bacillaceae</taxon>
        <taxon>Lentibacillus</taxon>
    </lineage>
</organism>
<evidence type="ECO:0000256" key="1">
    <source>
        <dbReference type="ARBA" id="ARBA00006284"/>
    </source>
</evidence>
<dbReference type="EMBL" id="JBHUNA010000003">
    <property type="protein sequence ID" value="MFD2759635.1"/>
    <property type="molecule type" value="Genomic_DNA"/>
</dbReference>
<sequence length="375" mass="39419">MNIVLAPDSYKGSLTSVQAANVMKRAISSLYYSDTIIPKPMADGGEGTVDTLLSSAGGKQIDVKCTGPLGERTDAYYAILDDNTAVIEIANIAGLVQVPEADRNPDMTTTYGLGEVIIDALDKGCTSFIIGLGGSATNDGGLGLLQALGMKVWKENGQAGGIFGEDLFDITHISTAGIDARLASASIKVACDVDNPLYGNIGASVVYGPQKGATEKQVIMFDTALANFSSIIENQLETTFHDTEGAGAAGGLGFALLVLGAELVSGAELVADASHMQNAIKHADLVITGEGQSDEQTLYGKAPGYIADLAQSYHTPVLLLSGSLAGDQDKLRGNFHGCFSIIPHPVTIEECMENAEDFLYNQTKQVVHFVHKVWK</sequence>
<dbReference type="RefSeq" id="WP_382390312.1">
    <property type="nucleotide sequence ID" value="NZ_JBHUNA010000003.1"/>
</dbReference>
<dbReference type="NCBIfam" id="TIGR00045">
    <property type="entry name" value="glycerate kinase"/>
    <property type="match status" value="1"/>
</dbReference>
<dbReference type="GO" id="GO:0016301">
    <property type="term" value="F:kinase activity"/>
    <property type="evidence" value="ECO:0007669"/>
    <property type="project" value="UniProtKB-KW"/>
</dbReference>
<keyword evidence="6" id="KW-1185">Reference proteome</keyword>
<comment type="similarity">
    <text evidence="1 4">Belongs to the glycerate kinase type-1 family.</text>
</comment>
<accession>A0ABW5V2G7</accession>
<dbReference type="Pfam" id="PF02595">
    <property type="entry name" value="Gly_kinase"/>
    <property type="match status" value="1"/>
</dbReference>
<keyword evidence="2 4" id="KW-0808">Transferase</keyword>
<dbReference type="Gene3D" id="3.40.50.10350">
    <property type="entry name" value="Glycerate kinase, domain 1"/>
    <property type="match status" value="1"/>
</dbReference>
<dbReference type="InterPro" id="IPR036129">
    <property type="entry name" value="Glycerate_kinase_sf"/>
</dbReference>
<comment type="caution">
    <text evidence="5">The sequence shown here is derived from an EMBL/GenBank/DDBJ whole genome shotgun (WGS) entry which is preliminary data.</text>
</comment>
<dbReference type="Gene3D" id="3.90.1510.10">
    <property type="entry name" value="Glycerate kinase, domain 2"/>
    <property type="match status" value="1"/>
</dbReference>
<dbReference type="SUPFAM" id="SSF110738">
    <property type="entry name" value="Glycerate kinase I"/>
    <property type="match status" value="1"/>
</dbReference>
<dbReference type="PANTHER" id="PTHR21599">
    <property type="entry name" value="GLYCERATE KINASE"/>
    <property type="match status" value="1"/>
</dbReference>
<evidence type="ECO:0000256" key="3">
    <source>
        <dbReference type="ARBA" id="ARBA00022777"/>
    </source>
</evidence>
<gene>
    <name evidence="5" type="ORF">ACFSUO_01365</name>
</gene>
<evidence type="ECO:0000256" key="4">
    <source>
        <dbReference type="PIRNR" id="PIRNR006078"/>
    </source>
</evidence>
<evidence type="ECO:0000256" key="2">
    <source>
        <dbReference type="ARBA" id="ARBA00022679"/>
    </source>
</evidence>
<protein>
    <submittedName>
        <fullName evidence="5">Glycerate kinase</fullName>
    </submittedName>
</protein>
<keyword evidence="3 4" id="KW-0418">Kinase</keyword>
<dbReference type="InterPro" id="IPR018193">
    <property type="entry name" value="Glyc_kinase_flavodox-like_fold"/>
</dbReference>
<evidence type="ECO:0000313" key="5">
    <source>
        <dbReference type="EMBL" id="MFD2759635.1"/>
    </source>
</evidence>
<proteinExistence type="inferred from homology"/>
<dbReference type="InterPro" id="IPR018197">
    <property type="entry name" value="Glycerate_kinase_RE-like"/>
</dbReference>
<name>A0ABW5V2G7_9BACI</name>
<dbReference type="Proteomes" id="UP001597502">
    <property type="component" value="Unassembled WGS sequence"/>
</dbReference>
<dbReference type="PANTHER" id="PTHR21599:SF0">
    <property type="entry name" value="GLYCERATE KINASE"/>
    <property type="match status" value="1"/>
</dbReference>
<dbReference type="PIRSF" id="PIRSF006078">
    <property type="entry name" value="GlxK"/>
    <property type="match status" value="1"/>
</dbReference>
<evidence type="ECO:0000313" key="6">
    <source>
        <dbReference type="Proteomes" id="UP001597502"/>
    </source>
</evidence>
<reference evidence="6" key="1">
    <citation type="journal article" date="2019" name="Int. J. Syst. Evol. Microbiol.">
        <title>The Global Catalogue of Microorganisms (GCM) 10K type strain sequencing project: providing services to taxonomists for standard genome sequencing and annotation.</title>
        <authorList>
            <consortium name="The Broad Institute Genomics Platform"/>
            <consortium name="The Broad Institute Genome Sequencing Center for Infectious Disease"/>
            <person name="Wu L."/>
            <person name="Ma J."/>
        </authorList>
    </citation>
    <scope>NUCLEOTIDE SEQUENCE [LARGE SCALE GENOMIC DNA]</scope>
    <source>
        <strain evidence="6">TISTR 1535</strain>
    </source>
</reference>
<dbReference type="InterPro" id="IPR004381">
    <property type="entry name" value="Glycerate_kinase"/>
</dbReference>